<evidence type="ECO:0000256" key="1">
    <source>
        <dbReference type="SAM" id="MobiDB-lite"/>
    </source>
</evidence>
<evidence type="ECO:0000313" key="3">
    <source>
        <dbReference type="Proteomes" id="UP000499080"/>
    </source>
</evidence>
<name>A0A4Y2NLT7_ARAVE</name>
<protein>
    <submittedName>
        <fullName evidence="2">Uncharacterized protein</fullName>
    </submittedName>
</protein>
<gene>
    <name evidence="2" type="ORF">AVEN_54930_1</name>
</gene>
<dbReference type="AlphaFoldDB" id="A0A4Y2NLT7"/>
<accession>A0A4Y2NLT7</accession>
<proteinExistence type="predicted"/>
<feature type="region of interest" description="Disordered" evidence="1">
    <location>
        <begin position="89"/>
        <end position="113"/>
    </location>
</feature>
<sequence length="113" mass="12585">MPSTQATVKISKEKEQKQQHVSVTEIILMTSFIFVKGYMLQKVLEISTRSKHTRFTAALHGIPNILGDSWNVSHPPTATQMREMTSSTEWGSCTSMSSFDPSRINPDMTGPAI</sequence>
<feature type="compositionally biased region" description="Polar residues" evidence="1">
    <location>
        <begin position="89"/>
        <end position="100"/>
    </location>
</feature>
<evidence type="ECO:0000313" key="2">
    <source>
        <dbReference type="EMBL" id="GBN39510.1"/>
    </source>
</evidence>
<reference evidence="2 3" key="1">
    <citation type="journal article" date="2019" name="Sci. Rep.">
        <title>Orb-weaving spider Araneus ventricosus genome elucidates the spidroin gene catalogue.</title>
        <authorList>
            <person name="Kono N."/>
            <person name="Nakamura H."/>
            <person name="Ohtoshi R."/>
            <person name="Moran D.A.P."/>
            <person name="Shinohara A."/>
            <person name="Yoshida Y."/>
            <person name="Fujiwara M."/>
            <person name="Mori M."/>
            <person name="Tomita M."/>
            <person name="Arakawa K."/>
        </authorList>
    </citation>
    <scope>NUCLEOTIDE SEQUENCE [LARGE SCALE GENOMIC DNA]</scope>
</reference>
<dbReference type="EMBL" id="BGPR01009358">
    <property type="protein sequence ID" value="GBN39510.1"/>
    <property type="molecule type" value="Genomic_DNA"/>
</dbReference>
<dbReference type="Proteomes" id="UP000499080">
    <property type="component" value="Unassembled WGS sequence"/>
</dbReference>
<organism evidence="2 3">
    <name type="scientific">Araneus ventricosus</name>
    <name type="common">Orbweaver spider</name>
    <name type="synonym">Epeira ventricosa</name>
    <dbReference type="NCBI Taxonomy" id="182803"/>
    <lineage>
        <taxon>Eukaryota</taxon>
        <taxon>Metazoa</taxon>
        <taxon>Ecdysozoa</taxon>
        <taxon>Arthropoda</taxon>
        <taxon>Chelicerata</taxon>
        <taxon>Arachnida</taxon>
        <taxon>Araneae</taxon>
        <taxon>Araneomorphae</taxon>
        <taxon>Entelegynae</taxon>
        <taxon>Araneoidea</taxon>
        <taxon>Araneidae</taxon>
        <taxon>Araneus</taxon>
    </lineage>
</organism>
<keyword evidence="3" id="KW-1185">Reference proteome</keyword>
<comment type="caution">
    <text evidence="2">The sequence shown here is derived from an EMBL/GenBank/DDBJ whole genome shotgun (WGS) entry which is preliminary data.</text>
</comment>